<evidence type="ECO:0000256" key="5">
    <source>
        <dbReference type="ARBA" id="ARBA00023008"/>
    </source>
</evidence>
<evidence type="ECO:0000259" key="10">
    <source>
        <dbReference type="Pfam" id="PF07732"/>
    </source>
</evidence>
<dbReference type="FunFam" id="2.60.40.420:FF:000038">
    <property type="entry name" value="Extracellular dihydrogeodin oxidase/laccase"/>
    <property type="match status" value="1"/>
</dbReference>
<evidence type="ECO:0008006" key="13">
    <source>
        <dbReference type="Google" id="ProtNLM"/>
    </source>
</evidence>
<dbReference type="InterPro" id="IPR011706">
    <property type="entry name" value="Cu-oxidase_C"/>
</dbReference>
<evidence type="ECO:0000259" key="8">
    <source>
        <dbReference type="Pfam" id="PF00394"/>
    </source>
</evidence>
<evidence type="ECO:0000313" key="12">
    <source>
        <dbReference type="Proteomes" id="UP000192596"/>
    </source>
</evidence>
<keyword evidence="5" id="KW-0186">Copper</keyword>
<evidence type="ECO:0000256" key="4">
    <source>
        <dbReference type="ARBA" id="ARBA00023002"/>
    </source>
</evidence>
<dbReference type="CDD" id="cd13901">
    <property type="entry name" value="CuRO_3_MaLCC_like"/>
    <property type="match status" value="1"/>
</dbReference>
<dbReference type="InterPro" id="IPR045087">
    <property type="entry name" value="Cu-oxidase_fam"/>
</dbReference>
<evidence type="ECO:0000256" key="7">
    <source>
        <dbReference type="SAM" id="MobiDB-lite"/>
    </source>
</evidence>
<dbReference type="CDD" id="cd13880">
    <property type="entry name" value="CuRO_2_MaLCC_like"/>
    <property type="match status" value="1"/>
</dbReference>
<dbReference type="InterPro" id="IPR001117">
    <property type="entry name" value="Cu-oxidase_2nd"/>
</dbReference>
<dbReference type="SUPFAM" id="SSF49503">
    <property type="entry name" value="Cupredoxins"/>
    <property type="match status" value="3"/>
</dbReference>
<comment type="similarity">
    <text evidence="1">Belongs to the multicopper oxidase family.</text>
</comment>
<dbReference type="InterPro" id="IPR008972">
    <property type="entry name" value="Cupredoxin"/>
</dbReference>
<feature type="domain" description="Plastocyanin-like" evidence="10">
    <location>
        <begin position="333"/>
        <end position="447"/>
    </location>
</feature>
<organism evidence="11 12">
    <name type="scientific">Cryoendolithus antarcticus</name>
    <dbReference type="NCBI Taxonomy" id="1507870"/>
    <lineage>
        <taxon>Eukaryota</taxon>
        <taxon>Fungi</taxon>
        <taxon>Dikarya</taxon>
        <taxon>Ascomycota</taxon>
        <taxon>Pezizomycotina</taxon>
        <taxon>Dothideomycetes</taxon>
        <taxon>Dothideomycetidae</taxon>
        <taxon>Cladosporiales</taxon>
        <taxon>Cladosporiaceae</taxon>
        <taxon>Cryoendolithus</taxon>
    </lineage>
</organism>
<feature type="domain" description="Plastocyanin-like" evidence="9">
    <location>
        <begin position="674"/>
        <end position="804"/>
    </location>
</feature>
<evidence type="ECO:0000313" key="11">
    <source>
        <dbReference type="EMBL" id="OQN98409.1"/>
    </source>
</evidence>
<dbReference type="CDD" id="cd13854">
    <property type="entry name" value="CuRO_1_MaLCC_like"/>
    <property type="match status" value="1"/>
</dbReference>
<feature type="region of interest" description="Disordered" evidence="7">
    <location>
        <begin position="99"/>
        <end position="120"/>
    </location>
</feature>
<feature type="domain" description="Plastocyanin-like" evidence="8">
    <location>
        <begin position="459"/>
        <end position="604"/>
    </location>
</feature>
<evidence type="ECO:0000259" key="9">
    <source>
        <dbReference type="Pfam" id="PF07731"/>
    </source>
</evidence>
<dbReference type="STRING" id="1507870.A0A1V8SH39"/>
<dbReference type="EMBL" id="NAJO01000046">
    <property type="protein sequence ID" value="OQN98409.1"/>
    <property type="molecule type" value="Genomic_DNA"/>
</dbReference>
<dbReference type="Pfam" id="PF00394">
    <property type="entry name" value="Cu-oxidase"/>
    <property type="match status" value="1"/>
</dbReference>
<evidence type="ECO:0000256" key="1">
    <source>
        <dbReference type="ARBA" id="ARBA00010609"/>
    </source>
</evidence>
<accession>A0A1V8SH39</accession>
<keyword evidence="12" id="KW-1185">Reference proteome</keyword>
<dbReference type="GO" id="GO:0005507">
    <property type="term" value="F:copper ion binding"/>
    <property type="evidence" value="ECO:0007669"/>
    <property type="project" value="InterPro"/>
</dbReference>
<evidence type="ECO:0000256" key="6">
    <source>
        <dbReference type="ARBA" id="ARBA00023180"/>
    </source>
</evidence>
<keyword evidence="4" id="KW-0560">Oxidoreductase</keyword>
<dbReference type="OrthoDB" id="2121828at2759"/>
<evidence type="ECO:0000256" key="3">
    <source>
        <dbReference type="ARBA" id="ARBA00022737"/>
    </source>
</evidence>
<sequence>MAPSPYTAETTKTYYTTIYATVCTDSGETGTTSLVVTEPATTAAAYQSGAVTETHTYVYTEDVITSTTGISSGAPYTSTYHITRTLTTTVTATVYPSTSSAAAKPTGHGSDSAVAPASEPTSAPMYGSITLTWSTSSDTATTPPSYETSSGVISGPATSVSSYTTTYPTTCTETITNTYGGNSTSVITTTYTSTITSVISKTVTVSQTSSSSAHTGYTYPSASGYPHPTGGYPHPTGGYPHPTGGYPYPSGSGYPYPTGGPYPGGNSTTVGPTGTGALPTTTTSEMHPHPTEDCIPCEGQPGTVDNFCGLDINTNYYKEIPKTCRTVYYDLVVSNTTFAPDGVERMGLLINGAMPGPLIEANWGDTIVVHITNEMQNNGTALHFHGMRQYYTNEMDGVPSITQCALAPGESMTYKFVAGNYGSSWYHSHHVLQTYDGVFGPMIINGPHSAKYDVDMGAVMLQDWSHDPVEAIFARPSSNGPITLDTGLINGMNVFGGNGSTQVGKRFEMTFKPGKKYLLRLVNGAIQTTFKFHIDGHSFTVISNDYVPIVPYKTDIVNINIGQRYNVIVEANATPGNYWARSDAQQACATLVNSRDIKAIVHYEGFTGLPTSVSKTYKDECVDEPYASLVPVVALNAGKESQEIHKTVLIGPGPQTPNLFKWTLDGTTFQSQWGNPTLESVYENGTIPTYSGNLAIEVPKLGEWVYLIIESPIPVPHPIHLHGHDFFIIAQGAGPYSSSVPMNLVNPPRRDVANMPWQAAGPAGPPLGGYLVIAFETDNPGAWLVHCHIGWHSTMGFALQIIENVEGIKATVKEPEQLEDTCSSWRTYAAASDKVPYDSGI</sequence>
<dbReference type="GO" id="GO:0016491">
    <property type="term" value="F:oxidoreductase activity"/>
    <property type="evidence" value="ECO:0007669"/>
    <property type="project" value="UniProtKB-KW"/>
</dbReference>
<protein>
    <recommendedName>
        <fullName evidence="13">Multicopper oxidase</fullName>
    </recommendedName>
</protein>
<keyword evidence="6" id="KW-0325">Glycoprotein</keyword>
<dbReference type="InterPro" id="IPR011707">
    <property type="entry name" value="Cu-oxidase-like_N"/>
</dbReference>
<proteinExistence type="inferred from homology"/>
<reference evidence="12" key="1">
    <citation type="submission" date="2017-03" db="EMBL/GenBank/DDBJ databases">
        <title>Genomes of endolithic fungi from Antarctica.</title>
        <authorList>
            <person name="Coleine C."/>
            <person name="Masonjones S."/>
            <person name="Stajich J.E."/>
        </authorList>
    </citation>
    <scope>NUCLEOTIDE SEQUENCE [LARGE SCALE GENOMIC DNA]</scope>
    <source>
        <strain evidence="12">CCFEE 5527</strain>
    </source>
</reference>
<gene>
    <name evidence="11" type="ORF">B0A48_15678</name>
</gene>
<keyword evidence="2" id="KW-0479">Metal-binding</keyword>
<evidence type="ECO:0000256" key="2">
    <source>
        <dbReference type="ARBA" id="ARBA00022723"/>
    </source>
</evidence>
<dbReference type="FunFam" id="2.60.40.420:FF:000021">
    <property type="entry name" value="Extracellular dihydrogeodin oxidase/laccase"/>
    <property type="match status" value="1"/>
</dbReference>
<dbReference type="AlphaFoldDB" id="A0A1V8SH39"/>
<keyword evidence="3" id="KW-0677">Repeat</keyword>
<dbReference type="Pfam" id="PF07732">
    <property type="entry name" value="Cu-oxidase_3"/>
    <property type="match status" value="1"/>
</dbReference>
<name>A0A1V8SH39_9PEZI</name>
<dbReference type="PANTHER" id="PTHR11709:SF502">
    <property type="entry name" value="MULTICOPPER OXIDASE"/>
    <property type="match status" value="1"/>
</dbReference>
<dbReference type="InParanoid" id="A0A1V8SH39"/>
<dbReference type="Proteomes" id="UP000192596">
    <property type="component" value="Unassembled WGS sequence"/>
</dbReference>
<comment type="caution">
    <text evidence="11">The sequence shown here is derived from an EMBL/GenBank/DDBJ whole genome shotgun (WGS) entry which is preliminary data.</text>
</comment>
<dbReference type="PANTHER" id="PTHR11709">
    <property type="entry name" value="MULTI-COPPER OXIDASE"/>
    <property type="match status" value="1"/>
</dbReference>
<dbReference type="Gene3D" id="2.60.40.420">
    <property type="entry name" value="Cupredoxins - blue copper proteins"/>
    <property type="match status" value="3"/>
</dbReference>
<dbReference type="Pfam" id="PF07731">
    <property type="entry name" value="Cu-oxidase_2"/>
    <property type="match status" value="1"/>
</dbReference>